<dbReference type="AlphaFoldDB" id="A0A8A1LFX9"/>
<reference evidence="1" key="1">
    <citation type="submission" date="2021-01" db="EMBL/GenBank/DDBJ databases">
        <title>Chromosome-level genome assembly of a human fungal pathogen reveals clustering of transcriptionally co-regulated genes.</title>
        <authorList>
            <person name="Voorhies M."/>
            <person name="Cohen S."/>
            <person name="Shea T.P."/>
            <person name="Petrus S."/>
            <person name="Munoz J.F."/>
            <person name="Poplawski S."/>
            <person name="Goldman W.E."/>
            <person name="Michael T."/>
            <person name="Cuomo C.A."/>
            <person name="Sil A."/>
            <person name="Beyhan S."/>
        </authorList>
    </citation>
    <scope>NUCLEOTIDE SEQUENCE</scope>
    <source>
        <strain evidence="1">H88</strain>
    </source>
</reference>
<accession>A0A8A1LFX9</accession>
<dbReference type="EMBL" id="CP069103">
    <property type="protein sequence ID" value="QSS52786.1"/>
    <property type="molecule type" value="Genomic_DNA"/>
</dbReference>
<dbReference type="VEuPathDB" id="FungiDB:I7I53_08524"/>
<sequence>MDTFVHQCPPSSRSAKRRVNWRRARATERCLSLASTTGGNRGGGANSVLSSTKHPCTRRCGPIACRTTIAVGCIRDYYFPRTTRIEYRWVDA</sequence>
<evidence type="ECO:0000313" key="1">
    <source>
        <dbReference type="EMBL" id="QSS52786.1"/>
    </source>
</evidence>
<proteinExistence type="predicted"/>
<evidence type="ECO:0000313" key="2">
    <source>
        <dbReference type="Proteomes" id="UP000663419"/>
    </source>
</evidence>
<protein>
    <submittedName>
        <fullName evidence="1">Uncharacterized protein</fullName>
    </submittedName>
</protein>
<name>A0A8A1LFX9_AJEC8</name>
<gene>
    <name evidence="1" type="ORF">I7I53_08524</name>
</gene>
<organism evidence="1 2">
    <name type="scientific">Ajellomyces capsulatus (strain H88)</name>
    <name type="common">Darling's disease fungus</name>
    <name type="synonym">Histoplasma capsulatum</name>
    <dbReference type="NCBI Taxonomy" id="544711"/>
    <lineage>
        <taxon>Eukaryota</taxon>
        <taxon>Fungi</taxon>
        <taxon>Dikarya</taxon>
        <taxon>Ascomycota</taxon>
        <taxon>Pezizomycotina</taxon>
        <taxon>Eurotiomycetes</taxon>
        <taxon>Eurotiomycetidae</taxon>
        <taxon>Onygenales</taxon>
        <taxon>Ajellomycetaceae</taxon>
        <taxon>Histoplasma</taxon>
    </lineage>
</organism>
<dbReference type="Proteomes" id="UP000663419">
    <property type="component" value="Chromosome 2"/>
</dbReference>